<dbReference type="Gene3D" id="1.20.58.1000">
    <property type="entry name" value="Metal-sensitive repressor, helix protomer"/>
    <property type="match status" value="1"/>
</dbReference>
<feature type="region of interest" description="Disordered" evidence="1">
    <location>
        <begin position="1"/>
        <end position="20"/>
    </location>
</feature>
<proteinExistence type="predicted"/>
<evidence type="ECO:0000313" key="3">
    <source>
        <dbReference type="Proteomes" id="UP000292927"/>
    </source>
</evidence>
<dbReference type="PANTHER" id="PTHR33677:SF3">
    <property type="entry name" value="COPPER-SENSING TRANSCRIPTIONAL REPRESSOR RICR"/>
    <property type="match status" value="1"/>
</dbReference>
<dbReference type="InterPro" id="IPR003735">
    <property type="entry name" value="Metal_Tscrpt_repr"/>
</dbReference>
<evidence type="ECO:0000256" key="1">
    <source>
        <dbReference type="SAM" id="MobiDB-lite"/>
    </source>
</evidence>
<reference evidence="2 3" key="1">
    <citation type="submission" date="2019-02" db="EMBL/GenBank/DDBJ databases">
        <title>Genomic Encyclopedia of Type Strains, Phase IV (KMG-IV): sequencing the most valuable type-strain genomes for metagenomic binning, comparative biology and taxonomic classification.</title>
        <authorList>
            <person name="Goeker M."/>
        </authorList>
    </citation>
    <scope>NUCLEOTIDE SEQUENCE [LARGE SCALE GENOMIC DNA]</scope>
    <source>
        <strain evidence="2 3">DSM 29486</strain>
    </source>
</reference>
<dbReference type="GO" id="GO:0003677">
    <property type="term" value="F:DNA binding"/>
    <property type="evidence" value="ECO:0007669"/>
    <property type="project" value="UniProtKB-KW"/>
</dbReference>
<dbReference type="GO" id="GO:0045892">
    <property type="term" value="P:negative regulation of DNA-templated transcription"/>
    <property type="evidence" value="ECO:0007669"/>
    <property type="project" value="UniProtKB-ARBA"/>
</dbReference>
<dbReference type="OrthoDB" id="9811244at2"/>
<name>A0A4V2F7U4_9FIRM</name>
<gene>
    <name evidence="2" type="ORF">EV209_1477</name>
</gene>
<keyword evidence="3" id="KW-1185">Reference proteome</keyword>
<accession>A0A4V2F7U4</accession>
<comment type="caution">
    <text evidence="2">The sequence shown here is derived from an EMBL/GenBank/DDBJ whole genome shotgun (WGS) entry which is preliminary data.</text>
</comment>
<organism evidence="2 3">
    <name type="scientific">Cuneatibacter caecimuris</name>
    <dbReference type="NCBI Taxonomy" id="1796618"/>
    <lineage>
        <taxon>Bacteria</taxon>
        <taxon>Bacillati</taxon>
        <taxon>Bacillota</taxon>
        <taxon>Clostridia</taxon>
        <taxon>Lachnospirales</taxon>
        <taxon>Lachnospiraceae</taxon>
        <taxon>Cuneatibacter</taxon>
    </lineage>
</organism>
<dbReference type="PANTHER" id="PTHR33677">
    <property type="entry name" value="TRANSCRIPTIONAL REPRESSOR FRMR-RELATED"/>
    <property type="match status" value="1"/>
</dbReference>
<dbReference type="Proteomes" id="UP000292927">
    <property type="component" value="Unassembled WGS sequence"/>
</dbReference>
<keyword evidence="2" id="KW-0238">DNA-binding</keyword>
<dbReference type="AlphaFoldDB" id="A0A4V2F7U4"/>
<sequence length="106" mass="12106">MAQQDKTVHPEECEVRHKERSAEEQKTLVLRLNRIEGQIRGIRSMVEEGRYCVDILTQVSAAQAALNGFSKELLARHMKTCVKEDILSGKEETLDEVCGLIRRLLK</sequence>
<dbReference type="InterPro" id="IPR038390">
    <property type="entry name" value="Metal_Tscrpt_repr_sf"/>
</dbReference>
<protein>
    <submittedName>
        <fullName evidence="2">DNA-binding FrmR family transcriptional regulator</fullName>
    </submittedName>
</protein>
<dbReference type="Pfam" id="PF02583">
    <property type="entry name" value="Trns_repr_metal"/>
    <property type="match status" value="1"/>
</dbReference>
<dbReference type="GO" id="GO:0046872">
    <property type="term" value="F:metal ion binding"/>
    <property type="evidence" value="ECO:0007669"/>
    <property type="project" value="InterPro"/>
</dbReference>
<dbReference type="RefSeq" id="WP_130434573.1">
    <property type="nucleotide sequence ID" value="NZ_SGXF01000002.1"/>
</dbReference>
<dbReference type="EMBL" id="SGXF01000002">
    <property type="protein sequence ID" value="RZT01039.1"/>
    <property type="molecule type" value="Genomic_DNA"/>
</dbReference>
<evidence type="ECO:0000313" key="2">
    <source>
        <dbReference type="EMBL" id="RZT01039.1"/>
    </source>
</evidence>